<gene>
    <name evidence="2" type="ORF">BU24DRAFT_427454</name>
</gene>
<evidence type="ECO:0000313" key="2">
    <source>
        <dbReference type="EMBL" id="KAF2010329.1"/>
    </source>
</evidence>
<feature type="region of interest" description="Disordered" evidence="1">
    <location>
        <begin position="197"/>
        <end position="451"/>
    </location>
</feature>
<dbReference type="RefSeq" id="XP_033378668.1">
    <property type="nucleotide sequence ID" value="XM_033529235.1"/>
</dbReference>
<feature type="compositionally biased region" description="Low complexity" evidence="1">
    <location>
        <begin position="321"/>
        <end position="339"/>
    </location>
</feature>
<feature type="compositionally biased region" description="Acidic residues" evidence="1">
    <location>
        <begin position="268"/>
        <end position="284"/>
    </location>
</feature>
<feature type="compositionally biased region" description="Basic and acidic residues" evidence="1">
    <location>
        <begin position="564"/>
        <end position="581"/>
    </location>
</feature>
<dbReference type="Proteomes" id="UP000799778">
    <property type="component" value="Unassembled WGS sequence"/>
</dbReference>
<dbReference type="EMBL" id="ML978076">
    <property type="protein sequence ID" value="KAF2010329.1"/>
    <property type="molecule type" value="Genomic_DNA"/>
</dbReference>
<sequence length="751" mass="84633">MSSSTAASAPFLNGNAPFHPDFLREAAFLDKLLQLRDEVYAGKHPRIKLPTSVLEQVVPRPTQKTPPVAAKPPTANGIPNGSAFVHPLPARPENSVQAHHIPNDYNPPSHHAPRPFPAKHTSSGIDPVLLTKSEHLIRAELQLKRQQIERLLKDQFDRRGRGNDILAEDRAALDVESILAKAQALVKPISGLPVVQTREGSESFDENSYYSSKANSWSSEEADNKVSDADVAENSTSQAQRSAKGAELTAVNPKPPKITRVAQPAVIDLDDEPYEPMDDIELYEPEPPTRLHEDQEESDYSPPPADVGPSQPNRGRRDRAPNNGNSNGSSRQQSPSGNPAPIQNSRKRRRDERREEKRRQQANKRVVRSPEPYIKEEPQSPPPFASYSDSQPSKRRALQPVPNVEATSPNDGRPQPIYYRDGDQSPRFYRAQEEPPSPTVIRVPQRRDDQDLRRVASLQYARRPYSPLGEQHPVPESHQIRAASHAFAERPVEHLYREVSARPSAAPRYVREHSRSPIHEYLSGPQSPSTMAPPPPRKIVVDQYGNKYYAAPVDIRESAAPPTRRMEAEPFYERAATREPTVRAPIRQDIYGEEQVHRMPPPPPRRYVEASDAEPLEPRSYRIREASHRPVEVVERRPIVQYEEMGPPREYMPSRAYSMRPEGVRREPLEYAPARHESVQPGFMGVAAPRYREVSVIQEPYDDRRFTYAAPARVPAPVGLRYVEEPATEGLIDAPGDLYGGAEPRRVSYRY</sequence>
<dbReference type="GeneID" id="54286632"/>
<feature type="region of interest" description="Disordered" evidence="1">
    <location>
        <begin position="560"/>
        <end position="587"/>
    </location>
</feature>
<feature type="compositionally biased region" description="Low complexity" evidence="1">
    <location>
        <begin position="207"/>
        <end position="219"/>
    </location>
</feature>
<protein>
    <submittedName>
        <fullName evidence="2">Uncharacterized protein</fullName>
    </submittedName>
</protein>
<keyword evidence="3" id="KW-1185">Reference proteome</keyword>
<feature type="region of interest" description="Disordered" evidence="1">
    <location>
        <begin position="500"/>
        <end position="539"/>
    </location>
</feature>
<accession>A0A6A5XBQ8</accession>
<evidence type="ECO:0000256" key="1">
    <source>
        <dbReference type="SAM" id="MobiDB-lite"/>
    </source>
</evidence>
<organism evidence="2 3">
    <name type="scientific">Aaosphaeria arxii CBS 175.79</name>
    <dbReference type="NCBI Taxonomy" id="1450172"/>
    <lineage>
        <taxon>Eukaryota</taxon>
        <taxon>Fungi</taxon>
        <taxon>Dikarya</taxon>
        <taxon>Ascomycota</taxon>
        <taxon>Pezizomycotina</taxon>
        <taxon>Dothideomycetes</taxon>
        <taxon>Pleosporomycetidae</taxon>
        <taxon>Pleosporales</taxon>
        <taxon>Pleosporales incertae sedis</taxon>
        <taxon>Aaosphaeria</taxon>
    </lineage>
</organism>
<feature type="compositionally biased region" description="Basic and acidic residues" evidence="1">
    <location>
        <begin position="509"/>
        <end position="518"/>
    </location>
</feature>
<dbReference type="OrthoDB" id="5333304at2759"/>
<proteinExistence type="predicted"/>
<dbReference type="AlphaFoldDB" id="A0A6A5XBQ8"/>
<reference evidence="2" key="1">
    <citation type="journal article" date="2020" name="Stud. Mycol.">
        <title>101 Dothideomycetes genomes: a test case for predicting lifestyles and emergence of pathogens.</title>
        <authorList>
            <person name="Haridas S."/>
            <person name="Albert R."/>
            <person name="Binder M."/>
            <person name="Bloem J."/>
            <person name="Labutti K."/>
            <person name="Salamov A."/>
            <person name="Andreopoulos B."/>
            <person name="Baker S."/>
            <person name="Barry K."/>
            <person name="Bills G."/>
            <person name="Bluhm B."/>
            <person name="Cannon C."/>
            <person name="Castanera R."/>
            <person name="Culley D."/>
            <person name="Daum C."/>
            <person name="Ezra D."/>
            <person name="Gonzalez J."/>
            <person name="Henrissat B."/>
            <person name="Kuo A."/>
            <person name="Liang C."/>
            <person name="Lipzen A."/>
            <person name="Lutzoni F."/>
            <person name="Magnuson J."/>
            <person name="Mondo S."/>
            <person name="Nolan M."/>
            <person name="Ohm R."/>
            <person name="Pangilinan J."/>
            <person name="Park H.-J."/>
            <person name="Ramirez L."/>
            <person name="Alfaro M."/>
            <person name="Sun H."/>
            <person name="Tritt A."/>
            <person name="Yoshinaga Y."/>
            <person name="Zwiers L.-H."/>
            <person name="Turgeon B."/>
            <person name="Goodwin S."/>
            <person name="Spatafora J."/>
            <person name="Crous P."/>
            <person name="Grigoriev I."/>
        </authorList>
    </citation>
    <scope>NUCLEOTIDE SEQUENCE</scope>
    <source>
        <strain evidence="2">CBS 175.79</strain>
    </source>
</reference>
<evidence type="ECO:0000313" key="3">
    <source>
        <dbReference type="Proteomes" id="UP000799778"/>
    </source>
</evidence>
<name>A0A6A5XBQ8_9PLEO</name>